<sequence length="830" mass="91566">MHDFGISEHTMCLNNDFTMDLLKKNVAKPQRPSEDVPGPPVNSLMESLQTKVNTLESPEPPVFCTPGFKIKKTNGHCSPPAKGEGDPGSPRRPENLPTTPEVPAFQTPYVNRLVSVKKSVRQAEPIVMQADNDDDDGHTFELPSPPRNGVTGSKRAWEYNVPEISIMAAVEKQMPEMPNLESVLGNSLQSRSAKMLKKTTEHEKAPKEPIFQSLEPDGPTPEFSLGTPRIRMDYQEPSTPEMPDLSSVTQDICKLVSQAQMKKTAVAVVHPNVGPEKERNSPLHRAESLSLVSDSEFQSLPSYLRQMTLSSLNQVVHNINKFTAECRGEKAELQMEELRRITNVGTKTPVYLLCLTELNRLKHQQQQGSALLRGLTMVHTCVVAGCRNRRTPGTSLSFYRFPRDPDRKQRWIAAVNREGWVPNDGSRLCSTHFISGKQVKNPRSPDYVPSVFTSAPLSPELKEPGAVEILDKQEARVEAANALLFLQGQGRPAAGGPGQEEHPEEKEQEAVVEESGSSSLSTDEDDEEDDDESVSDSKKGKFAQTSEASLNFDDILKALKKENQTLRESVEKMSLSENSLRNDAEKVKFYTGLPNYFVLETVMWLLAPHMDAMKNVKLSKFQQLLLTLMRLRLDLRNQDLAYRFGVKVGTVTRTVHQMVNIMSSTLVPTAVFWPSRAELRKNLPAALRSSHPDCAVIIDCFTVPFEEPVSRGNQQQQQQRMMPSSHGAGASYNVLKGVLGNVSDKSLAEGCGFLCKLLPGDVVLASRDLDIAESVAARGALFKIAGGGSEGSLAADETVSVQRHVERVISMIVQVACALNNLCISAAPLE</sequence>
<name>A0ACB8VJV6_9TELE</name>
<evidence type="ECO:0000313" key="2">
    <source>
        <dbReference type="Proteomes" id="UP000831701"/>
    </source>
</evidence>
<dbReference type="EMBL" id="CM041550">
    <property type="protein sequence ID" value="KAI3355704.1"/>
    <property type="molecule type" value="Genomic_DNA"/>
</dbReference>
<proteinExistence type="predicted"/>
<keyword evidence="2" id="KW-1185">Reference proteome</keyword>
<accession>A0ACB8VJV6</accession>
<gene>
    <name evidence="1" type="ORF">L3Q82_004291</name>
</gene>
<protein>
    <submittedName>
        <fullName evidence="1">Uncharacterized protein</fullName>
    </submittedName>
</protein>
<comment type="caution">
    <text evidence="1">The sequence shown here is derived from an EMBL/GenBank/DDBJ whole genome shotgun (WGS) entry which is preliminary data.</text>
</comment>
<organism evidence="1 2">
    <name type="scientific">Scortum barcoo</name>
    <name type="common">barcoo grunter</name>
    <dbReference type="NCBI Taxonomy" id="214431"/>
    <lineage>
        <taxon>Eukaryota</taxon>
        <taxon>Metazoa</taxon>
        <taxon>Chordata</taxon>
        <taxon>Craniata</taxon>
        <taxon>Vertebrata</taxon>
        <taxon>Euteleostomi</taxon>
        <taxon>Actinopterygii</taxon>
        <taxon>Neopterygii</taxon>
        <taxon>Teleostei</taxon>
        <taxon>Neoteleostei</taxon>
        <taxon>Acanthomorphata</taxon>
        <taxon>Eupercaria</taxon>
        <taxon>Centrarchiformes</taxon>
        <taxon>Terapontoidei</taxon>
        <taxon>Terapontidae</taxon>
        <taxon>Scortum</taxon>
    </lineage>
</organism>
<evidence type="ECO:0000313" key="1">
    <source>
        <dbReference type="EMBL" id="KAI3355704.1"/>
    </source>
</evidence>
<dbReference type="Proteomes" id="UP000831701">
    <property type="component" value="Chromosome 20"/>
</dbReference>
<reference evidence="1" key="1">
    <citation type="submission" date="2022-04" db="EMBL/GenBank/DDBJ databases">
        <title>Jade perch genome.</title>
        <authorList>
            <person name="Chao B."/>
        </authorList>
    </citation>
    <scope>NUCLEOTIDE SEQUENCE</scope>
    <source>
        <strain evidence="1">CB-2022</strain>
    </source>
</reference>